<dbReference type="SUPFAM" id="SSF56176">
    <property type="entry name" value="FAD-binding/transporter-associated domain-like"/>
    <property type="match status" value="1"/>
</dbReference>
<keyword evidence="6" id="KW-1185">Reference proteome</keyword>
<feature type="region of interest" description="Disordered" evidence="3">
    <location>
        <begin position="515"/>
        <end position="541"/>
    </location>
</feature>
<sequence length="556" mass="60000">MLGEHDLHTNDPIEALFPVPAGLSCLPPDLFDTKGCTQGGYPVYVVNVTTVKHIQLAIKFARDTGVRLIVKNTGHDCSGKSSGAGALSIWTHHLKDIEYIANYTVLGYTGPAFKVGAGVQGFEIYEAAHAHGLRAVGGVCPTVGTFGGYSQAAGHSLLGSLHGLGVDQILELNVVTPDGEFLTASPDKNEDLFWAIRGGGGSTFGVVTSMVVRAHKDATTTSAVIEWGVTENNITVDTFWLGVTAYHARFPEWTAAGTTSHWNLMPTGAFPDVAPPGAAPPDGQPLFSVTPFMAPGKTVVELKTLLTPWLEEMSSFGINVNITYTQFDSYVEALAAAFPHGPDTLGNAHYSYGSRLLPRSSSDPKTGLNKTIAALRYLSETGHMFDAYHIGPTLEVAKPIAPLAVLPAWRDALSHLLVFVQWSPNATAAEQLATRDKFTNHYMQVLRDATPGSGSYMNEADREEPDFQTAFYGDSYKRLLEIKRAYDPDDVFWAATAVGSEGWAVQSVDGLPTENAGLYKEHREKQKRTKGGTKSERGGDNSHREFYFVIASGMLS</sequence>
<dbReference type="InterPro" id="IPR050432">
    <property type="entry name" value="FAD-linked_Oxidoreductases_BP"/>
</dbReference>
<evidence type="ECO:0000313" key="6">
    <source>
        <dbReference type="Proteomes" id="UP000014074"/>
    </source>
</evidence>
<proteinExistence type="inferred from homology"/>
<dbReference type="GO" id="GO:0071949">
    <property type="term" value="F:FAD binding"/>
    <property type="evidence" value="ECO:0007669"/>
    <property type="project" value="InterPro"/>
</dbReference>
<gene>
    <name evidence="5" type="ORF">UCRPA7_6252</name>
</gene>
<dbReference type="PANTHER" id="PTHR13878">
    <property type="entry name" value="GULONOLACTONE OXIDASE"/>
    <property type="match status" value="1"/>
</dbReference>
<comment type="similarity">
    <text evidence="1">Belongs to the oxygen-dependent FAD-linked oxidoreductase family.</text>
</comment>
<dbReference type="eggNOG" id="ENOG502QUV4">
    <property type="taxonomic scope" value="Eukaryota"/>
</dbReference>
<name>R8BG25_PHAM7</name>
<dbReference type="InterPro" id="IPR012951">
    <property type="entry name" value="BBE"/>
</dbReference>
<dbReference type="GO" id="GO:0016491">
    <property type="term" value="F:oxidoreductase activity"/>
    <property type="evidence" value="ECO:0007669"/>
    <property type="project" value="UniProtKB-KW"/>
</dbReference>
<evidence type="ECO:0000256" key="3">
    <source>
        <dbReference type="SAM" id="MobiDB-lite"/>
    </source>
</evidence>
<reference evidence="6" key="1">
    <citation type="journal article" date="2013" name="Genome Announc.">
        <title>Draft genome sequence of the ascomycete Phaeoacremonium aleophilum strain UCR-PA7, a causal agent of the esca disease complex in grapevines.</title>
        <authorList>
            <person name="Blanco-Ulate B."/>
            <person name="Rolshausen P."/>
            <person name="Cantu D."/>
        </authorList>
    </citation>
    <scope>NUCLEOTIDE SEQUENCE [LARGE SCALE GENOMIC DNA]</scope>
    <source>
        <strain evidence="6">UCR-PA7</strain>
    </source>
</reference>
<dbReference type="InterPro" id="IPR036318">
    <property type="entry name" value="FAD-bd_PCMH-like_sf"/>
</dbReference>
<dbReference type="GeneID" id="19326889"/>
<dbReference type="Proteomes" id="UP000014074">
    <property type="component" value="Unassembled WGS sequence"/>
</dbReference>
<dbReference type="KEGG" id="tmn:UCRPA7_6252"/>
<dbReference type="AlphaFoldDB" id="R8BG25"/>
<feature type="domain" description="FAD-binding PCMH-type" evidence="4">
    <location>
        <begin position="38"/>
        <end position="217"/>
    </location>
</feature>
<dbReference type="OrthoDB" id="9983560at2759"/>
<dbReference type="Pfam" id="PF01565">
    <property type="entry name" value="FAD_binding_4"/>
    <property type="match status" value="1"/>
</dbReference>
<evidence type="ECO:0000313" key="5">
    <source>
        <dbReference type="EMBL" id="EON98271.1"/>
    </source>
</evidence>
<dbReference type="InterPro" id="IPR016169">
    <property type="entry name" value="FAD-bd_PCMH_sub2"/>
</dbReference>
<protein>
    <submittedName>
        <fullName evidence="5">Putative fad binding domain containing protein</fullName>
    </submittedName>
</protein>
<keyword evidence="2" id="KW-0560">Oxidoreductase</keyword>
<evidence type="ECO:0000256" key="2">
    <source>
        <dbReference type="ARBA" id="ARBA00023002"/>
    </source>
</evidence>
<evidence type="ECO:0000256" key="1">
    <source>
        <dbReference type="ARBA" id="ARBA00005466"/>
    </source>
</evidence>
<dbReference type="RefSeq" id="XP_007916982.1">
    <property type="nucleotide sequence ID" value="XM_007918791.1"/>
</dbReference>
<dbReference type="PANTHER" id="PTHR13878:SF91">
    <property type="entry name" value="FAD BINDING DOMAIN PROTEIN (AFU_ORTHOLOGUE AFUA_6G12070)-RELATED"/>
    <property type="match status" value="1"/>
</dbReference>
<dbReference type="InterPro" id="IPR006094">
    <property type="entry name" value="Oxid_FAD_bind_N"/>
</dbReference>
<accession>R8BG25</accession>
<evidence type="ECO:0000259" key="4">
    <source>
        <dbReference type="PROSITE" id="PS51387"/>
    </source>
</evidence>
<organism evidence="5 6">
    <name type="scientific">Phaeoacremonium minimum (strain UCR-PA7)</name>
    <name type="common">Esca disease fungus</name>
    <name type="synonym">Togninia minima</name>
    <dbReference type="NCBI Taxonomy" id="1286976"/>
    <lineage>
        <taxon>Eukaryota</taxon>
        <taxon>Fungi</taxon>
        <taxon>Dikarya</taxon>
        <taxon>Ascomycota</taxon>
        <taxon>Pezizomycotina</taxon>
        <taxon>Sordariomycetes</taxon>
        <taxon>Sordariomycetidae</taxon>
        <taxon>Togniniales</taxon>
        <taxon>Togniniaceae</taxon>
        <taxon>Phaeoacremonium</taxon>
    </lineage>
</organism>
<dbReference type="EMBL" id="KB933223">
    <property type="protein sequence ID" value="EON98271.1"/>
    <property type="molecule type" value="Genomic_DNA"/>
</dbReference>
<dbReference type="Pfam" id="PF08031">
    <property type="entry name" value="BBE"/>
    <property type="match status" value="1"/>
</dbReference>
<dbReference type="Gene3D" id="3.30.465.10">
    <property type="match status" value="2"/>
</dbReference>
<dbReference type="InterPro" id="IPR016166">
    <property type="entry name" value="FAD-bd_PCMH"/>
</dbReference>
<dbReference type="PROSITE" id="PS51387">
    <property type="entry name" value="FAD_PCMH"/>
    <property type="match status" value="1"/>
</dbReference>
<dbReference type="HOGENOM" id="CLU_018354_4_2_1"/>